<gene>
    <name evidence="1" type="ORF">JMJ77_012161</name>
</gene>
<evidence type="ECO:0000313" key="1">
    <source>
        <dbReference type="EMBL" id="KAG7041641.1"/>
    </source>
</evidence>
<reference evidence="1" key="1">
    <citation type="submission" date="2021-05" db="EMBL/GenBank/DDBJ databases">
        <title>Comparative genomics of three Colletotrichum scovillei strains and genetic complementation revealed genes involved fungal growth and virulence on chili pepper.</title>
        <authorList>
            <person name="Hsieh D.-K."/>
            <person name="Chuang S.-C."/>
            <person name="Chen C.-Y."/>
            <person name="Chao Y.-T."/>
            <person name="Lu M.-Y.J."/>
            <person name="Lee M.-H."/>
            <person name="Shih M.-C."/>
        </authorList>
    </citation>
    <scope>NUCLEOTIDE SEQUENCE</scope>
    <source>
        <strain evidence="1">Coll-153</strain>
    </source>
</reference>
<organism evidence="1 2">
    <name type="scientific">Colletotrichum scovillei</name>
    <dbReference type="NCBI Taxonomy" id="1209932"/>
    <lineage>
        <taxon>Eukaryota</taxon>
        <taxon>Fungi</taxon>
        <taxon>Dikarya</taxon>
        <taxon>Ascomycota</taxon>
        <taxon>Pezizomycotina</taxon>
        <taxon>Sordariomycetes</taxon>
        <taxon>Hypocreomycetidae</taxon>
        <taxon>Glomerellales</taxon>
        <taxon>Glomerellaceae</taxon>
        <taxon>Colletotrichum</taxon>
        <taxon>Colletotrichum acutatum species complex</taxon>
    </lineage>
</organism>
<accession>A0A9P7QUC9</accession>
<name>A0A9P7QUC9_9PEZI</name>
<evidence type="ECO:0000313" key="2">
    <source>
        <dbReference type="Proteomes" id="UP000699042"/>
    </source>
</evidence>
<dbReference type="AlphaFoldDB" id="A0A9P7QUC9"/>
<dbReference type="Proteomes" id="UP000699042">
    <property type="component" value="Unassembled WGS sequence"/>
</dbReference>
<dbReference type="EMBL" id="JAESDN010000014">
    <property type="protein sequence ID" value="KAG7041641.1"/>
    <property type="molecule type" value="Genomic_DNA"/>
</dbReference>
<keyword evidence="2" id="KW-1185">Reference proteome</keyword>
<sequence length="32" mass="3529">MLPFQTLGLNYTLKVTIRVMPAAARLSPLPLC</sequence>
<proteinExistence type="predicted"/>
<comment type="caution">
    <text evidence="1">The sequence shown here is derived from an EMBL/GenBank/DDBJ whole genome shotgun (WGS) entry which is preliminary data.</text>
</comment>
<protein>
    <submittedName>
        <fullName evidence="1">Uncharacterized protein</fullName>
    </submittedName>
</protein>